<protein>
    <submittedName>
        <fullName evidence="1">Uncharacterized protein</fullName>
    </submittedName>
</protein>
<dbReference type="AlphaFoldDB" id="T0L1P5"/>
<gene>
    <name evidence="1" type="ORF">CGLO_15651</name>
</gene>
<proteinExistence type="predicted"/>
<name>T0L1P5_COLGC</name>
<reference evidence="2" key="1">
    <citation type="journal article" date="2013" name="Mol. Plant Microbe Interact.">
        <title>Global aspects of pacC regulation of pathogenicity genes in Colletotrichum gloeosporioides as revealed by transcriptome analysis.</title>
        <authorList>
            <person name="Alkan N."/>
            <person name="Meng X."/>
            <person name="Friedlander G."/>
            <person name="Reuveni E."/>
            <person name="Sukno S."/>
            <person name="Sherman A."/>
            <person name="Thon M."/>
            <person name="Fluhr R."/>
            <person name="Prusky D."/>
        </authorList>
    </citation>
    <scope>NUCLEOTIDE SEQUENCE [LARGE SCALE GENOMIC DNA]</scope>
    <source>
        <strain evidence="2">Cg-14</strain>
    </source>
</reference>
<dbReference type="EMBL" id="AMYD01003713">
    <property type="protein sequence ID" value="EQB45476.1"/>
    <property type="molecule type" value="Genomic_DNA"/>
</dbReference>
<dbReference type="HOGENOM" id="CLU_222099_0_0_1"/>
<comment type="caution">
    <text evidence="1">The sequence shown here is derived from an EMBL/GenBank/DDBJ whole genome shotgun (WGS) entry which is preliminary data.</text>
</comment>
<sequence length="17" mass="1708">MSAKGQRDDAGTEIGDG</sequence>
<dbReference type="Proteomes" id="UP000015530">
    <property type="component" value="Unassembled WGS sequence"/>
</dbReference>
<organism evidence="1 2">
    <name type="scientific">Colletotrichum gloeosporioides (strain Cg-14)</name>
    <name type="common">Anthracnose fungus</name>
    <name type="synonym">Glomerella cingulata</name>
    <dbReference type="NCBI Taxonomy" id="1237896"/>
    <lineage>
        <taxon>Eukaryota</taxon>
        <taxon>Fungi</taxon>
        <taxon>Dikarya</taxon>
        <taxon>Ascomycota</taxon>
        <taxon>Pezizomycotina</taxon>
        <taxon>Sordariomycetes</taxon>
        <taxon>Hypocreomycetidae</taxon>
        <taxon>Glomerellales</taxon>
        <taxon>Glomerellaceae</taxon>
        <taxon>Colletotrichum</taxon>
        <taxon>Colletotrichum gloeosporioides species complex</taxon>
    </lineage>
</organism>
<evidence type="ECO:0000313" key="1">
    <source>
        <dbReference type="EMBL" id="EQB45476.1"/>
    </source>
</evidence>
<evidence type="ECO:0000313" key="2">
    <source>
        <dbReference type="Proteomes" id="UP000015530"/>
    </source>
</evidence>
<accession>T0L1P5</accession>